<keyword evidence="16" id="KW-1185">Reference proteome</keyword>
<evidence type="ECO:0000256" key="1">
    <source>
        <dbReference type="ARBA" id="ARBA00004138"/>
    </source>
</evidence>
<evidence type="ECO:0000256" key="12">
    <source>
        <dbReference type="SAM" id="Coils"/>
    </source>
</evidence>
<evidence type="ECO:0000313" key="15">
    <source>
        <dbReference type="Ensembl" id="ENSDLAP00005005625.2"/>
    </source>
</evidence>
<evidence type="ECO:0000256" key="7">
    <source>
        <dbReference type="ARBA" id="ARBA00023069"/>
    </source>
</evidence>
<keyword evidence="3" id="KW-0963">Cytoplasm</keyword>
<evidence type="ECO:0000259" key="14">
    <source>
        <dbReference type="PROSITE" id="PS50067"/>
    </source>
</evidence>
<dbReference type="InterPro" id="IPR036961">
    <property type="entry name" value="Kinesin_motor_dom_sf"/>
</dbReference>
<feature type="region of interest" description="Disordered" evidence="13">
    <location>
        <begin position="1252"/>
        <end position="1280"/>
    </location>
</feature>
<keyword evidence="8 11" id="KW-0505">Motor protein</keyword>
<keyword evidence="9" id="KW-0206">Cytoskeleton</keyword>
<keyword evidence="4 11" id="KW-0547">Nucleotide-binding</keyword>
<dbReference type="CDD" id="cd01372">
    <property type="entry name" value="KISc_KIF4"/>
    <property type="match status" value="1"/>
</dbReference>
<evidence type="ECO:0000256" key="3">
    <source>
        <dbReference type="ARBA" id="ARBA00022490"/>
    </source>
</evidence>
<dbReference type="GO" id="GO:0007052">
    <property type="term" value="P:mitotic spindle organization"/>
    <property type="evidence" value="ECO:0007669"/>
    <property type="project" value="TreeGrafter"/>
</dbReference>
<name>A0A8C4GGF6_DICLA</name>
<evidence type="ECO:0000256" key="9">
    <source>
        <dbReference type="ARBA" id="ARBA00023212"/>
    </source>
</evidence>
<dbReference type="Ensembl" id="ENSDLAT00005005934.2">
    <property type="protein sequence ID" value="ENSDLAP00005005625.2"/>
    <property type="gene ID" value="ENSDLAG00005002502.2"/>
</dbReference>
<feature type="compositionally biased region" description="Polar residues" evidence="13">
    <location>
        <begin position="458"/>
        <end position="476"/>
    </location>
</feature>
<feature type="region of interest" description="Disordered" evidence="13">
    <location>
        <begin position="457"/>
        <end position="515"/>
    </location>
</feature>
<proteinExistence type="inferred from homology"/>
<dbReference type="GO" id="GO:0003777">
    <property type="term" value="F:microtubule motor activity"/>
    <property type="evidence" value="ECO:0007669"/>
    <property type="project" value="InterPro"/>
</dbReference>
<dbReference type="GO" id="GO:0007368">
    <property type="term" value="P:determination of left/right symmetry"/>
    <property type="evidence" value="ECO:0007669"/>
    <property type="project" value="Ensembl"/>
</dbReference>
<evidence type="ECO:0000313" key="16">
    <source>
        <dbReference type="Proteomes" id="UP000694389"/>
    </source>
</evidence>
<dbReference type="GeneTree" id="ENSGT00940000159749"/>
<dbReference type="GO" id="GO:0008017">
    <property type="term" value="F:microtubule binding"/>
    <property type="evidence" value="ECO:0007669"/>
    <property type="project" value="InterPro"/>
</dbReference>
<organism evidence="15 16">
    <name type="scientific">Dicentrarchus labrax</name>
    <name type="common">European seabass</name>
    <name type="synonym">Morone labrax</name>
    <dbReference type="NCBI Taxonomy" id="13489"/>
    <lineage>
        <taxon>Eukaryota</taxon>
        <taxon>Metazoa</taxon>
        <taxon>Chordata</taxon>
        <taxon>Craniata</taxon>
        <taxon>Vertebrata</taxon>
        <taxon>Euteleostomi</taxon>
        <taxon>Actinopterygii</taxon>
        <taxon>Neopterygii</taxon>
        <taxon>Teleostei</taxon>
        <taxon>Neoteleostei</taxon>
        <taxon>Acanthomorphata</taxon>
        <taxon>Eupercaria</taxon>
        <taxon>Moronidae</taxon>
        <taxon>Dicentrarchus</taxon>
    </lineage>
</organism>
<sequence>MSPKVPGGQGRGDYSAVQVAVRVRPLLPKELLHCHESCITVDSELCRVTLGHDRHFLSDYLFEETCCQEEVYSVSVQPLIDAFFQGFNATVFAYGQTGSGKTYTIGEANICSFRDEEQGIIPRAVADVFKLLDENDLADFSVRVSYLEVYKEEFKDLLEVETASKDINIREDKGNIVLCGVKECEVEGLDEVLSLLESGNTARHTGATQMNPNSSRSHTIFTLYMDQRRGSSRLYGSATSSGPQMLSSKFHFVDLAGSERILRTGNTGERLKESIQINSGLLALGNVIGALGDPKRKGSHIPYRDSKITRILKDSLGGNSKTLMIACISPSSSDFDESLNTLNYASRARNIQNRATVNCKREPDRVEGLEQQIKALRRALENRHRSETRIISHADPNRRPRLGEGEISRLQVQSAHYRTCTDTAYRLLRELQSEGALTAEQSLRVKEWLCSVEEERSGLTTASGPDSGIENSSTEDSVALRRGRPSVRNQDPESAEERWNQQHESEKDEEKEDSIVQLQAQIQRLESENTDFLAALEDAMEQYKQQSDKLQEQQDLIAELQCHLSSPGLIGLGLNLRTRPHTAPMGSMQRSQNGGTYRQQVSPVGYFGNGHCSDQDGSLYEELPAEMQDMEEEGSRFNFSRERRKQVNLTWTKRDMLSGGLAAGGRGLLSQLLEPDQHPCLARKASNSSTGETSVRESLKSFEGVSEWGLHQAQQKIRELSVTIRMKEELIKELVKTGKDAQALNKQYSHKITALESEAVQARQELQEAQRQLQDLEKQEKEISATDKTRAQECRRKIAAAQSKVQVLSQRQRDTARLANLPAQSERRVLELERSVQSMRQQQEQLQRRLRQESQQKRRLETEMQRRTHRVKELEIKNEQQQKILKIKTEEIAAFQRQRRSGSNGSVISLEEQQQKIEEQKRWLDEEMERVLEQRRGLEDLEGELTKREEILAKKEALLHERSGLETKRLRSSQALSKDLVTLTGRIESLERELSERNGLLRSGSAQDSQQIRQEISNLRQEKDSLLKQRVELDDKLRQGNLLSPEEERTLFQFDEAIEALDAAIEYKNEAITQRQRQLRASASMLSQWEMNLMAKLSYLSASETRALLCKYFDKVVSLREEERKLQLALAELEMQLDDQQRLVQWLENALDRTQLDTDRRLTQQQKEHERSVQLLLQQCREQIDEGLAGRQRQFEGWIHNLTKELNHYKAANLELSNKLRELCGSASQPKEHAKVGASDGKPAGIGSMEKLNRCPEDIPGGRGTGLSDKPSRSREEMRELVNTPLPSTWRRSSLPTEEPAAMEELWLQAAGDTPVNRVVQTGLGSWGGPTALPVVKSRRESRRSSLNVGPLTSNNAIIDVRKNPV</sequence>
<evidence type="ECO:0000256" key="10">
    <source>
        <dbReference type="ARBA" id="ARBA00023273"/>
    </source>
</evidence>
<keyword evidence="10" id="KW-0966">Cell projection</keyword>
<comment type="subcellular location">
    <subcellularLocation>
        <location evidence="1">Cell projection</location>
        <location evidence="1">Cilium</location>
    </subcellularLocation>
    <subcellularLocation>
        <location evidence="2">Cytoplasm</location>
        <location evidence="2">Cytoskeleton</location>
    </subcellularLocation>
</comment>
<feature type="coiled-coil region" evidence="12">
    <location>
        <begin position="1116"/>
        <end position="1157"/>
    </location>
</feature>
<keyword evidence="5 11" id="KW-0067">ATP-binding</keyword>
<comment type="similarity">
    <text evidence="11">Belongs to the TRAFAC class myosin-kinesin ATPase superfamily. Kinesin family.</text>
</comment>
<dbReference type="Gene3D" id="3.40.850.10">
    <property type="entry name" value="Kinesin motor domain"/>
    <property type="match status" value="1"/>
</dbReference>
<evidence type="ECO:0000256" key="4">
    <source>
        <dbReference type="ARBA" id="ARBA00022741"/>
    </source>
</evidence>
<dbReference type="GO" id="GO:0051231">
    <property type="term" value="P:spindle elongation"/>
    <property type="evidence" value="ECO:0007669"/>
    <property type="project" value="TreeGrafter"/>
</dbReference>
<dbReference type="GO" id="GO:0045879">
    <property type="term" value="P:negative regulation of smoothened signaling pathway"/>
    <property type="evidence" value="ECO:0007669"/>
    <property type="project" value="Ensembl"/>
</dbReference>
<evidence type="ECO:0000256" key="13">
    <source>
        <dbReference type="SAM" id="MobiDB-lite"/>
    </source>
</evidence>
<evidence type="ECO:0000256" key="5">
    <source>
        <dbReference type="ARBA" id="ARBA00022840"/>
    </source>
</evidence>
<evidence type="ECO:0000256" key="2">
    <source>
        <dbReference type="ARBA" id="ARBA00004245"/>
    </source>
</evidence>
<dbReference type="InterPro" id="IPR001752">
    <property type="entry name" value="Kinesin_motor_dom"/>
</dbReference>
<dbReference type="GO" id="GO:0035301">
    <property type="term" value="C:Hedgehog signaling complex"/>
    <property type="evidence" value="ECO:0007669"/>
    <property type="project" value="Ensembl"/>
</dbReference>
<dbReference type="FunFam" id="3.40.850.10:FF:000025">
    <property type="entry name" value="kinesin-like protein KIF27 isoform X1"/>
    <property type="match status" value="1"/>
</dbReference>
<dbReference type="PANTHER" id="PTHR47969">
    <property type="entry name" value="CHROMOSOME-ASSOCIATED KINESIN KIF4A-RELATED"/>
    <property type="match status" value="1"/>
</dbReference>
<dbReference type="InterPro" id="IPR027417">
    <property type="entry name" value="P-loop_NTPase"/>
</dbReference>
<feature type="domain" description="Kinesin motor" evidence="14">
    <location>
        <begin position="16"/>
        <end position="351"/>
    </location>
</feature>
<evidence type="ECO:0000256" key="11">
    <source>
        <dbReference type="PROSITE-ProRule" id="PRU00283"/>
    </source>
</evidence>
<feature type="binding site" evidence="11">
    <location>
        <begin position="95"/>
        <end position="102"/>
    </location>
    <ligand>
        <name>ATP</name>
        <dbReference type="ChEBI" id="CHEBI:30616"/>
    </ligand>
</feature>
<feature type="compositionally biased region" description="Basic and acidic residues" evidence="13">
    <location>
        <begin position="495"/>
        <end position="508"/>
    </location>
</feature>
<evidence type="ECO:0000256" key="6">
    <source>
        <dbReference type="ARBA" id="ARBA00023054"/>
    </source>
</evidence>
<dbReference type="InterPro" id="IPR027640">
    <property type="entry name" value="Kinesin-like_fam"/>
</dbReference>
<dbReference type="InterPro" id="IPR019821">
    <property type="entry name" value="Kinesin_motor_CS"/>
</dbReference>
<dbReference type="Pfam" id="PF00225">
    <property type="entry name" value="Kinesin"/>
    <property type="match status" value="1"/>
</dbReference>
<dbReference type="SUPFAM" id="SSF52540">
    <property type="entry name" value="P-loop containing nucleoside triphosphate hydrolases"/>
    <property type="match status" value="1"/>
</dbReference>
<dbReference type="PROSITE" id="PS50067">
    <property type="entry name" value="KINESIN_MOTOR_2"/>
    <property type="match status" value="1"/>
</dbReference>
<dbReference type="GO" id="GO:0007018">
    <property type="term" value="P:microtubule-based movement"/>
    <property type="evidence" value="ECO:0007669"/>
    <property type="project" value="InterPro"/>
</dbReference>
<dbReference type="PANTHER" id="PTHR47969:SF8">
    <property type="entry name" value="KINESIN FAMILY MEMBER 7"/>
    <property type="match status" value="1"/>
</dbReference>
<keyword evidence="6 12" id="KW-0175">Coiled coil</keyword>
<dbReference type="GO" id="GO:0005737">
    <property type="term" value="C:cytoplasm"/>
    <property type="evidence" value="ECO:0007669"/>
    <property type="project" value="Ensembl"/>
</dbReference>
<protein>
    <submittedName>
        <fullName evidence="15">Kinesin family member 7</fullName>
    </submittedName>
</protein>
<feature type="compositionally biased region" description="Basic and acidic residues" evidence="13">
    <location>
        <begin position="846"/>
        <end position="866"/>
    </location>
</feature>
<feature type="region of interest" description="Disordered" evidence="13">
    <location>
        <begin position="841"/>
        <end position="866"/>
    </location>
</feature>
<dbReference type="GO" id="GO:0005875">
    <property type="term" value="C:microtubule associated complex"/>
    <property type="evidence" value="ECO:0007669"/>
    <property type="project" value="TreeGrafter"/>
</dbReference>
<reference evidence="15" key="1">
    <citation type="submission" date="2025-08" db="UniProtKB">
        <authorList>
            <consortium name="Ensembl"/>
        </authorList>
    </citation>
    <scope>IDENTIFICATION</scope>
</reference>
<feature type="compositionally biased region" description="Basic and acidic residues" evidence="13">
    <location>
        <begin position="1270"/>
        <end position="1280"/>
    </location>
</feature>
<dbReference type="GO" id="GO:0005524">
    <property type="term" value="F:ATP binding"/>
    <property type="evidence" value="ECO:0007669"/>
    <property type="project" value="UniProtKB-UniRule"/>
</dbReference>
<dbReference type="SMART" id="SM00129">
    <property type="entry name" value="KISc"/>
    <property type="match status" value="1"/>
</dbReference>
<keyword evidence="7" id="KW-0969">Cilium</keyword>
<evidence type="ECO:0000256" key="8">
    <source>
        <dbReference type="ARBA" id="ARBA00023175"/>
    </source>
</evidence>
<dbReference type="GO" id="GO:0035845">
    <property type="term" value="P:photoreceptor cell outer segment organization"/>
    <property type="evidence" value="ECO:0007669"/>
    <property type="project" value="Ensembl"/>
</dbReference>
<dbReference type="PRINTS" id="PR00380">
    <property type="entry name" value="KINESINHEAVY"/>
</dbReference>
<dbReference type="Proteomes" id="UP000694389">
    <property type="component" value="Unassembled WGS sequence"/>
</dbReference>
<dbReference type="Pfam" id="PF25764">
    <property type="entry name" value="KIF21A_4th"/>
    <property type="match status" value="1"/>
</dbReference>
<dbReference type="GO" id="GO:0005929">
    <property type="term" value="C:cilium"/>
    <property type="evidence" value="ECO:0007669"/>
    <property type="project" value="UniProtKB-SubCell"/>
</dbReference>
<dbReference type="PROSITE" id="PS00411">
    <property type="entry name" value="KINESIN_MOTOR_1"/>
    <property type="match status" value="1"/>
</dbReference>
<accession>A0A8C4GGF6</accession>
<reference evidence="15" key="2">
    <citation type="submission" date="2025-09" db="UniProtKB">
        <authorList>
            <consortium name="Ensembl"/>
        </authorList>
    </citation>
    <scope>IDENTIFICATION</scope>
</reference>